<evidence type="ECO:0000256" key="5">
    <source>
        <dbReference type="PIRSR" id="PIRSR001227-2"/>
    </source>
</evidence>
<dbReference type="PIRSF" id="PIRSF001227">
    <property type="entry name" value="Pen_acylase"/>
    <property type="match status" value="1"/>
</dbReference>
<name>A0A7W5VME0_9ACTN</name>
<dbReference type="RefSeq" id="WP_312895804.1">
    <property type="nucleotide sequence ID" value="NZ_JACIBV010000001.1"/>
</dbReference>
<feature type="binding site" evidence="5">
    <location>
        <position position="206"/>
    </location>
    <ligand>
        <name>Ca(2+)</name>
        <dbReference type="ChEBI" id="CHEBI:29108"/>
    </ligand>
</feature>
<evidence type="ECO:0000256" key="4">
    <source>
        <dbReference type="PIRSR" id="PIRSR001227-1"/>
    </source>
</evidence>
<dbReference type="Gene3D" id="2.30.120.10">
    <property type="match status" value="1"/>
</dbReference>
<dbReference type="EC" id="3.5.1.11" evidence="6"/>
<gene>
    <name evidence="6" type="ORF">FHR33_006467</name>
</gene>
<dbReference type="Gene3D" id="1.10.1400.10">
    <property type="match status" value="1"/>
</dbReference>
<comment type="caution">
    <text evidence="6">The sequence shown here is derived from an EMBL/GenBank/DDBJ whole genome shotgun (WGS) entry which is preliminary data.</text>
</comment>
<protein>
    <submittedName>
        <fullName evidence="6">Penicillin amidase</fullName>
        <ecNumber evidence="6">3.5.1.11</ecNumber>
    </submittedName>
</protein>
<evidence type="ECO:0000256" key="1">
    <source>
        <dbReference type="ARBA" id="ARBA00006586"/>
    </source>
</evidence>
<dbReference type="GO" id="GO:0017000">
    <property type="term" value="P:antibiotic biosynthetic process"/>
    <property type="evidence" value="ECO:0007669"/>
    <property type="project" value="InterPro"/>
</dbReference>
<evidence type="ECO:0000313" key="7">
    <source>
        <dbReference type="Proteomes" id="UP000579945"/>
    </source>
</evidence>
<dbReference type="GO" id="GO:0046872">
    <property type="term" value="F:metal ion binding"/>
    <property type="evidence" value="ECO:0007669"/>
    <property type="project" value="UniProtKB-KW"/>
</dbReference>
<dbReference type="InterPro" id="IPR043147">
    <property type="entry name" value="Penicillin_amidase_A-knob"/>
</dbReference>
<dbReference type="Gene3D" id="1.10.439.10">
    <property type="entry name" value="Penicillin Amidohydrolase, domain 1"/>
    <property type="match status" value="1"/>
</dbReference>
<feature type="active site" description="Nucleophile" evidence="4">
    <location>
        <position position="287"/>
    </location>
</feature>
<proteinExistence type="inferred from homology"/>
<dbReference type="InterPro" id="IPR029055">
    <property type="entry name" value="Ntn_hydrolases_N"/>
</dbReference>
<feature type="binding site" evidence="5">
    <location>
        <position position="365"/>
    </location>
    <ligand>
        <name>Ca(2+)</name>
        <dbReference type="ChEBI" id="CHEBI:29108"/>
    </ligand>
</feature>
<dbReference type="CDD" id="cd03747">
    <property type="entry name" value="Ntn_PGA_like"/>
    <property type="match status" value="1"/>
</dbReference>
<dbReference type="PANTHER" id="PTHR34218">
    <property type="entry name" value="PEPTIDASE S45 PENICILLIN AMIDASE"/>
    <property type="match status" value="1"/>
</dbReference>
<sequence length="838" mass="92403">MRIRPYAWLPWPLRWLARVVTVLLALALVLAAVGVWIARQSFPQLDGVIKLAGLSSKVEVHRDRWGIPQIYADTSEDLFMAQGYVHAQDRFWEMDFRRHVTSGRLSELFGKATLTEDKVIRTMGWREVAQQELATLTDRTRRYLDAYAKGVNAWLAEHPNASARSLEYSVLKLQNSGYVPEPWTPLDSVTWLKAMAWDLRSNLSDEISRALAATRLPRERVDQLYPGYPFDRNPSIVTEGTVSDQRFDQKAQPRLGEDAAATLTKAAEALSRVPDLMGTEEHDGIGSNSWVVSGEHTTTGKPLLANDPHLSAQMPSVWYQAGLHCRTKSDKCGYDVTGFTFSGVPGVIIGHNDKIAWGFTNLGPDVADLFLEQVKGDTYLYRGQWARLETRNVQIKVAGGAPVTLTVRKTRHGPLINEVMGSVKPSGGANAVALQWTALSPGTAAEAIFELNAAGDWHEFRAAASLFDVPAQNLVFADTQGHIGYQAPGRIPVRAKGDGTWPVPGWTGEYEWKTAPIPYDQLPSVADPADGFVVTANNAVIDPGRYRPLLTKDWSYGYRAKRIVERVQQAIKSGKIDAETMSRIQQDSHNGLAEFLVPALLEVELAGPSAQAQGLLRGWDGSQGLDSAPAAYFNAVWRHLLIAAFNDDLPEGARPTGGDRWYEVVRSLLAAPVDPFWDDVTTKGFTETRDDILRTAMADAHHELAGLLGEDVKAWRWGDLHQLTLTNQTFGTSGIGPIEALFNRGPFGSPGNKDAVNATGWNIQDDYAITAVPSMRMVIDLADLDRSRWINLTGASGHAFHDNYWDQAPLWANGETTPMNSKPDSIRKAAVNTLTLTP</sequence>
<comment type="cofactor">
    <cofactor evidence="5">
        <name>Ca(2+)</name>
        <dbReference type="ChEBI" id="CHEBI:29108"/>
    </cofactor>
    <text evidence="5">Binds 1 Ca(2+) ion per dimer.</text>
</comment>
<dbReference type="Proteomes" id="UP000579945">
    <property type="component" value="Unassembled WGS sequence"/>
</dbReference>
<dbReference type="Pfam" id="PF01804">
    <property type="entry name" value="Penicil_amidase"/>
    <property type="match status" value="1"/>
</dbReference>
<dbReference type="SUPFAM" id="SSF56235">
    <property type="entry name" value="N-terminal nucleophile aminohydrolases (Ntn hydrolases)"/>
    <property type="match status" value="1"/>
</dbReference>
<dbReference type="GeneID" id="95392743"/>
<dbReference type="EMBL" id="JACIBV010000001">
    <property type="protein sequence ID" value="MBB3730607.1"/>
    <property type="molecule type" value="Genomic_DNA"/>
</dbReference>
<keyword evidence="3" id="KW-0865">Zymogen</keyword>
<dbReference type="InterPro" id="IPR043146">
    <property type="entry name" value="Penicillin_amidase_N_B-knob"/>
</dbReference>
<feature type="binding site" evidence="5">
    <location>
        <position position="368"/>
    </location>
    <ligand>
        <name>Ca(2+)</name>
        <dbReference type="ChEBI" id="CHEBI:29108"/>
    </ligand>
</feature>
<reference evidence="6 7" key="1">
    <citation type="submission" date="2020-08" db="EMBL/GenBank/DDBJ databases">
        <title>Sequencing the genomes of 1000 actinobacteria strains.</title>
        <authorList>
            <person name="Klenk H.-P."/>
        </authorList>
    </citation>
    <scope>NUCLEOTIDE SEQUENCE [LARGE SCALE GENOMIC DNA]</scope>
    <source>
        <strain evidence="6 7">DSM 44320</strain>
    </source>
</reference>
<organism evidence="6 7">
    <name type="scientific">Nonomuraea dietziae</name>
    <dbReference type="NCBI Taxonomy" id="65515"/>
    <lineage>
        <taxon>Bacteria</taxon>
        <taxon>Bacillati</taxon>
        <taxon>Actinomycetota</taxon>
        <taxon>Actinomycetes</taxon>
        <taxon>Streptosporangiales</taxon>
        <taxon>Streptosporangiaceae</taxon>
        <taxon>Nonomuraea</taxon>
    </lineage>
</organism>
<keyword evidence="5" id="KW-0106">Calcium</keyword>
<dbReference type="InterPro" id="IPR014395">
    <property type="entry name" value="Pen/GL7ACA/AHL_acylase"/>
</dbReference>
<dbReference type="AlphaFoldDB" id="A0A7W5VME0"/>
<dbReference type="InterPro" id="IPR023343">
    <property type="entry name" value="Penicillin_amidase_dom1"/>
</dbReference>
<comment type="similarity">
    <text evidence="1">Belongs to the peptidase S45 family.</text>
</comment>
<dbReference type="InterPro" id="IPR002692">
    <property type="entry name" value="S45"/>
</dbReference>
<evidence type="ECO:0000256" key="3">
    <source>
        <dbReference type="ARBA" id="ARBA00023145"/>
    </source>
</evidence>
<evidence type="ECO:0000313" key="6">
    <source>
        <dbReference type="EMBL" id="MBB3730607.1"/>
    </source>
</evidence>
<dbReference type="Gene3D" id="3.60.20.10">
    <property type="entry name" value="Glutamine Phosphoribosylpyrophosphate, subunit 1, domain 1"/>
    <property type="match status" value="1"/>
</dbReference>
<keyword evidence="5" id="KW-0479">Metal-binding</keyword>
<evidence type="ECO:0000256" key="2">
    <source>
        <dbReference type="ARBA" id="ARBA00022801"/>
    </source>
</evidence>
<keyword evidence="7" id="KW-1185">Reference proteome</keyword>
<keyword evidence="2 6" id="KW-0378">Hydrolase</keyword>
<dbReference type="PANTHER" id="PTHR34218:SF4">
    <property type="entry name" value="ACYL-HOMOSERINE LACTONE ACYLASE QUIP"/>
    <property type="match status" value="1"/>
</dbReference>
<dbReference type="GO" id="GO:0008953">
    <property type="term" value="F:penicillin amidase activity"/>
    <property type="evidence" value="ECO:0007669"/>
    <property type="project" value="UniProtKB-EC"/>
</dbReference>
<accession>A0A7W5VME0</accession>